<evidence type="ECO:0000259" key="2">
    <source>
        <dbReference type="Pfam" id="PF09362"/>
    </source>
</evidence>
<proteinExistence type="predicted"/>
<organism evidence="3 4">
    <name type="scientific">Canariomyces notabilis</name>
    <dbReference type="NCBI Taxonomy" id="2074819"/>
    <lineage>
        <taxon>Eukaryota</taxon>
        <taxon>Fungi</taxon>
        <taxon>Dikarya</taxon>
        <taxon>Ascomycota</taxon>
        <taxon>Pezizomycotina</taxon>
        <taxon>Sordariomycetes</taxon>
        <taxon>Sordariomycetidae</taxon>
        <taxon>Sordariales</taxon>
        <taxon>Chaetomiaceae</taxon>
        <taxon>Canariomyces</taxon>
    </lineage>
</organism>
<protein>
    <recommendedName>
        <fullName evidence="2">DUF1996 domain-containing protein</fullName>
    </recommendedName>
</protein>
<sequence length="343" mass="37746">MQLKAFLAATAAQLVTAQELMRFGCSQLTFDRIDPLVNPGSLPSPHMHQLIGGNSLNVSMPPVEHDPPTKSTCTSCTYSEDFSNYWTANVYFRARNNTFKKVPLVTNLGLRVKGGMTVYYIRGYQSSAKVTAFKPGFRMLVGDPNNRDASKVPPGLCFRCEANMEQNPFGGAPCTGSDTKYFPKSTCGGGWRVTVTFPTCWDGKNVDTPDHKSHVTYPARGTFESGGACPSTHPVKIPQVMYEVMFDTRQFNNKAEWPADGSQPFYWSHGDNTGYGIHGDYVFGWKGDALQRAMDSKCAGDNCRALQRQSDAQAIACTKSQFAHEDIGENSWLPTLPGDPAIF</sequence>
<feature type="chain" id="PRO_5042957723" description="DUF1996 domain-containing protein" evidence="1">
    <location>
        <begin position="18"/>
        <end position="343"/>
    </location>
</feature>
<dbReference type="RefSeq" id="XP_064669245.1">
    <property type="nucleotide sequence ID" value="XM_064815366.1"/>
</dbReference>
<feature type="domain" description="DUF1996" evidence="2">
    <location>
        <begin position="34"/>
        <end position="285"/>
    </location>
</feature>
<dbReference type="AlphaFoldDB" id="A0AAN6TC78"/>
<dbReference type="EMBL" id="MU853345">
    <property type="protein sequence ID" value="KAK4111675.1"/>
    <property type="molecule type" value="Genomic_DNA"/>
</dbReference>
<evidence type="ECO:0000313" key="4">
    <source>
        <dbReference type="Proteomes" id="UP001302812"/>
    </source>
</evidence>
<name>A0AAN6TC78_9PEZI</name>
<dbReference type="Proteomes" id="UP001302812">
    <property type="component" value="Unassembled WGS sequence"/>
</dbReference>
<keyword evidence="4" id="KW-1185">Reference proteome</keyword>
<reference evidence="3" key="2">
    <citation type="submission" date="2023-05" db="EMBL/GenBank/DDBJ databases">
        <authorList>
            <consortium name="Lawrence Berkeley National Laboratory"/>
            <person name="Steindorff A."/>
            <person name="Hensen N."/>
            <person name="Bonometti L."/>
            <person name="Westerberg I."/>
            <person name="Brannstrom I.O."/>
            <person name="Guillou S."/>
            <person name="Cros-Aarteil S."/>
            <person name="Calhoun S."/>
            <person name="Haridas S."/>
            <person name="Kuo A."/>
            <person name="Mondo S."/>
            <person name="Pangilinan J."/>
            <person name="Riley R."/>
            <person name="Labutti K."/>
            <person name="Andreopoulos B."/>
            <person name="Lipzen A."/>
            <person name="Chen C."/>
            <person name="Yanf M."/>
            <person name="Daum C."/>
            <person name="Ng V."/>
            <person name="Clum A."/>
            <person name="Ohm R."/>
            <person name="Martin F."/>
            <person name="Silar P."/>
            <person name="Natvig D."/>
            <person name="Lalanne C."/>
            <person name="Gautier V."/>
            <person name="Ament-Velasquez S.L."/>
            <person name="Kruys A."/>
            <person name="Hutchinson M.I."/>
            <person name="Powell A.J."/>
            <person name="Barry K."/>
            <person name="Miller A.N."/>
            <person name="Grigoriev I.V."/>
            <person name="Debuchy R."/>
            <person name="Gladieux P."/>
            <person name="Thoren M.H."/>
            <person name="Johannesson H."/>
        </authorList>
    </citation>
    <scope>NUCLEOTIDE SEQUENCE</scope>
    <source>
        <strain evidence="3">CBS 508.74</strain>
    </source>
</reference>
<comment type="caution">
    <text evidence="3">The sequence shown here is derived from an EMBL/GenBank/DDBJ whole genome shotgun (WGS) entry which is preliminary data.</text>
</comment>
<dbReference type="PANTHER" id="PTHR43662:SF2">
    <property type="entry name" value="DUF1996 DOMAIN-CONTAINING PROTEIN"/>
    <property type="match status" value="1"/>
</dbReference>
<dbReference type="Pfam" id="PF09362">
    <property type="entry name" value="DUF1996"/>
    <property type="match status" value="1"/>
</dbReference>
<gene>
    <name evidence="3" type="ORF">N656DRAFT_780401</name>
</gene>
<keyword evidence="1" id="KW-0732">Signal</keyword>
<evidence type="ECO:0000313" key="3">
    <source>
        <dbReference type="EMBL" id="KAK4111675.1"/>
    </source>
</evidence>
<accession>A0AAN6TC78</accession>
<feature type="signal peptide" evidence="1">
    <location>
        <begin position="1"/>
        <end position="17"/>
    </location>
</feature>
<evidence type="ECO:0000256" key="1">
    <source>
        <dbReference type="SAM" id="SignalP"/>
    </source>
</evidence>
<dbReference type="GeneID" id="89939491"/>
<reference evidence="3" key="1">
    <citation type="journal article" date="2023" name="Mol. Phylogenet. Evol.">
        <title>Genome-scale phylogeny and comparative genomics of the fungal order Sordariales.</title>
        <authorList>
            <person name="Hensen N."/>
            <person name="Bonometti L."/>
            <person name="Westerberg I."/>
            <person name="Brannstrom I.O."/>
            <person name="Guillou S."/>
            <person name="Cros-Aarteil S."/>
            <person name="Calhoun S."/>
            <person name="Haridas S."/>
            <person name="Kuo A."/>
            <person name="Mondo S."/>
            <person name="Pangilinan J."/>
            <person name="Riley R."/>
            <person name="LaButti K."/>
            <person name="Andreopoulos B."/>
            <person name="Lipzen A."/>
            <person name="Chen C."/>
            <person name="Yan M."/>
            <person name="Daum C."/>
            <person name="Ng V."/>
            <person name="Clum A."/>
            <person name="Steindorff A."/>
            <person name="Ohm R.A."/>
            <person name="Martin F."/>
            <person name="Silar P."/>
            <person name="Natvig D.O."/>
            <person name="Lalanne C."/>
            <person name="Gautier V."/>
            <person name="Ament-Velasquez S.L."/>
            <person name="Kruys A."/>
            <person name="Hutchinson M.I."/>
            <person name="Powell A.J."/>
            <person name="Barry K."/>
            <person name="Miller A.N."/>
            <person name="Grigoriev I.V."/>
            <person name="Debuchy R."/>
            <person name="Gladieux P."/>
            <person name="Hiltunen Thoren M."/>
            <person name="Johannesson H."/>
        </authorList>
    </citation>
    <scope>NUCLEOTIDE SEQUENCE</scope>
    <source>
        <strain evidence="3">CBS 508.74</strain>
    </source>
</reference>
<dbReference type="PANTHER" id="PTHR43662">
    <property type="match status" value="1"/>
</dbReference>
<dbReference type="InterPro" id="IPR018535">
    <property type="entry name" value="DUF1996"/>
</dbReference>